<protein>
    <submittedName>
        <fullName evidence="1">9161_t:CDS:1</fullName>
    </submittedName>
</protein>
<accession>A0ACA9QM14</accession>
<dbReference type="EMBL" id="CAJVPT010054769">
    <property type="protein sequence ID" value="CAG8753941.1"/>
    <property type="molecule type" value="Genomic_DNA"/>
</dbReference>
<gene>
    <name evidence="1" type="ORF">ACOLOM_LOCUS12846</name>
</gene>
<proteinExistence type="predicted"/>
<evidence type="ECO:0000313" key="2">
    <source>
        <dbReference type="Proteomes" id="UP000789525"/>
    </source>
</evidence>
<comment type="caution">
    <text evidence="1">The sequence shown here is derived from an EMBL/GenBank/DDBJ whole genome shotgun (WGS) entry which is preliminary data.</text>
</comment>
<keyword evidence="2" id="KW-1185">Reference proteome</keyword>
<dbReference type="Proteomes" id="UP000789525">
    <property type="component" value="Unassembled WGS sequence"/>
</dbReference>
<sequence length="146" mass="16573">MQDKLYKESKHFFNLELLHEREGSCVIFGEKRGHEYDSNALSPGVCAISEWYCPLRRLWDQQMAIGQINSNPHKTSDQLSGPTSRSYFWEFYASSGPDSEAFFDLRNFGAIPSSGLKGRFGEEEIPLSHLQVAREVPDDTLSALPK</sequence>
<organism evidence="1 2">
    <name type="scientific">Acaulospora colombiana</name>
    <dbReference type="NCBI Taxonomy" id="27376"/>
    <lineage>
        <taxon>Eukaryota</taxon>
        <taxon>Fungi</taxon>
        <taxon>Fungi incertae sedis</taxon>
        <taxon>Mucoromycota</taxon>
        <taxon>Glomeromycotina</taxon>
        <taxon>Glomeromycetes</taxon>
        <taxon>Diversisporales</taxon>
        <taxon>Acaulosporaceae</taxon>
        <taxon>Acaulospora</taxon>
    </lineage>
</organism>
<feature type="non-terminal residue" evidence="1">
    <location>
        <position position="146"/>
    </location>
</feature>
<reference evidence="1" key="1">
    <citation type="submission" date="2021-06" db="EMBL/GenBank/DDBJ databases">
        <authorList>
            <person name="Kallberg Y."/>
            <person name="Tangrot J."/>
            <person name="Rosling A."/>
        </authorList>
    </citation>
    <scope>NUCLEOTIDE SEQUENCE</scope>
    <source>
        <strain evidence="1">CL356</strain>
    </source>
</reference>
<name>A0ACA9QM14_9GLOM</name>
<evidence type="ECO:0000313" key="1">
    <source>
        <dbReference type="EMBL" id="CAG8753941.1"/>
    </source>
</evidence>